<keyword evidence="2" id="KW-0472">Membrane</keyword>
<gene>
    <name evidence="3" type="ORF">SAMN04489746_0924</name>
</gene>
<dbReference type="EMBL" id="FNSH01000001">
    <property type="protein sequence ID" value="SEB71085.1"/>
    <property type="molecule type" value="Genomic_DNA"/>
</dbReference>
<feature type="transmembrane region" description="Helical" evidence="2">
    <location>
        <begin position="115"/>
        <end position="137"/>
    </location>
</feature>
<keyword evidence="2" id="KW-0812">Transmembrane</keyword>
<keyword evidence="2" id="KW-1133">Transmembrane helix</keyword>
<organism evidence="3 4">
    <name type="scientific">Atopobium minutum</name>
    <dbReference type="NCBI Taxonomy" id="1381"/>
    <lineage>
        <taxon>Bacteria</taxon>
        <taxon>Bacillati</taxon>
        <taxon>Actinomycetota</taxon>
        <taxon>Coriobacteriia</taxon>
        <taxon>Coriobacteriales</taxon>
        <taxon>Atopobiaceae</taxon>
        <taxon>Atopobium</taxon>
    </lineage>
</organism>
<evidence type="ECO:0000256" key="2">
    <source>
        <dbReference type="SAM" id="Phobius"/>
    </source>
</evidence>
<comment type="caution">
    <text evidence="3">The sequence shown here is derived from an EMBL/GenBank/DDBJ whole genome shotgun (WGS) entry which is preliminary data.</text>
</comment>
<accession>A0AB38A6Q6</accession>
<reference evidence="3 4" key="1">
    <citation type="submission" date="2016-10" db="EMBL/GenBank/DDBJ databases">
        <authorList>
            <person name="Varghese N."/>
            <person name="Submissions S."/>
        </authorList>
    </citation>
    <scope>NUCLEOTIDE SEQUENCE [LARGE SCALE GENOMIC DNA]</scope>
    <source>
        <strain evidence="3 4">DSM 20586</strain>
    </source>
</reference>
<feature type="compositionally biased region" description="Basic and acidic residues" evidence="1">
    <location>
        <begin position="76"/>
        <end position="88"/>
    </location>
</feature>
<dbReference type="Proteomes" id="UP000183687">
    <property type="component" value="Unassembled WGS sequence"/>
</dbReference>
<name>A0AB38A6Q6_9ACTN</name>
<protein>
    <submittedName>
        <fullName evidence="3">Uncharacterized protein</fullName>
    </submittedName>
</protein>
<feature type="transmembrane region" description="Helical" evidence="2">
    <location>
        <begin position="149"/>
        <end position="170"/>
    </location>
</feature>
<dbReference type="AlphaFoldDB" id="A0AB38A6Q6"/>
<feature type="region of interest" description="Disordered" evidence="1">
    <location>
        <begin position="1"/>
        <end position="88"/>
    </location>
</feature>
<proteinExistence type="predicted"/>
<evidence type="ECO:0000256" key="1">
    <source>
        <dbReference type="SAM" id="MobiDB-lite"/>
    </source>
</evidence>
<evidence type="ECO:0000313" key="4">
    <source>
        <dbReference type="Proteomes" id="UP000183687"/>
    </source>
</evidence>
<evidence type="ECO:0000313" key="3">
    <source>
        <dbReference type="EMBL" id="SEB71085.1"/>
    </source>
</evidence>
<sequence>MSWRDTLQGAREEFEATRSASPKSEKTAENEEQTSSGVMKRSVARAKPAREAASGVRVVAAGGGKTHKKAGSTTHLTKEQRKEIRRQENEARDRLVAASNIVLNKNEEYRRKRRLWWTLIIVGMLSTVVSFALMYVAPKGTSADFSTPWGKASLVMLVLAYAGIIAAFIYDYIRIRPLRDLADSRVRGMSAKKIDSIIKDDIAEQETKSRKEDRKKK</sequence>
<dbReference type="RefSeq" id="WP_002562911.1">
    <property type="nucleotide sequence ID" value="NZ_FNSH01000001.1"/>
</dbReference>